<comment type="similarity">
    <text evidence="7">Belongs to the binding-protein-dependent transport system permease family.</text>
</comment>
<keyword evidence="4 7" id="KW-0812">Transmembrane</keyword>
<evidence type="ECO:0000313" key="10">
    <source>
        <dbReference type="Proteomes" id="UP000029590"/>
    </source>
</evidence>
<evidence type="ECO:0000256" key="2">
    <source>
        <dbReference type="ARBA" id="ARBA00022448"/>
    </source>
</evidence>
<comment type="subcellular location">
    <subcellularLocation>
        <location evidence="1 7">Cell membrane</location>
        <topology evidence="1 7">Multi-pass membrane protein</topology>
    </subcellularLocation>
</comment>
<dbReference type="Pfam" id="PF12911">
    <property type="entry name" value="OppC_N"/>
    <property type="match status" value="1"/>
</dbReference>
<dbReference type="CDD" id="cd06261">
    <property type="entry name" value="TM_PBP2"/>
    <property type="match status" value="1"/>
</dbReference>
<feature type="transmembrane region" description="Helical" evidence="7">
    <location>
        <begin position="41"/>
        <end position="61"/>
    </location>
</feature>
<dbReference type="PANTHER" id="PTHR43386">
    <property type="entry name" value="OLIGOPEPTIDE TRANSPORT SYSTEM PERMEASE PROTEIN APPC"/>
    <property type="match status" value="1"/>
</dbReference>
<dbReference type="AlphaFoldDB" id="A0AAW3EWW3"/>
<evidence type="ECO:0000256" key="1">
    <source>
        <dbReference type="ARBA" id="ARBA00004651"/>
    </source>
</evidence>
<feature type="transmembrane region" description="Helical" evidence="7">
    <location>
        <begin position="278"/>
        <end position="298"/>
    </location>
</feature>
<dbReference type="GO" id="GO:0005886">
    <property type="term" value="C:plasma membrane"/>
    <property type="evidence" value="ECO:0007669"/>
    <property type="project" value="UniProtKB-SubCell"/>
</dbReference>
<evidence type="ECO:0000256" key="5">
    <source>
        <dbReference type="ARBA" id="ARBA00022989"/>
    </source>
</evidence>
<keyword evidence="3" id="KW-1003">Cell membrane</keyword>
<dbReference type="SUPFAM" id="SSF161098">
    <property type="entry name" value="MetI-like"/>
    <property type="match status" value="1"/>
</dbReference>
<dbReference type="KEGG" id="bgo:BM43_6185"/>
<gene>
    <name evidence="9" type="ORF">DM48_1579</name>
</gene>
<feature type="domain" description="ABC transmembrane type-1" evidence="8">
    <location>
        <begin position="109"/>
        <end position="299"/>
    </location>
</feature>
<dbReference type="PANTHER" id="PTHR43386:SF26">
    <property type="entry name" value="ABC TRANSPORTER PERMEASE PROTEIN"/>
    <property type="match status" value="1"/>
</dbReference>
<dbReference type="InterPro" id="IPR050366">
    <property type="entry name" value="BP-dependent_transpt_permease"/>
</dbReference>
<evidence type="ECO:0000259" key="8">
    <source>
        <dbReference type="PROSITE" id="PS50928"/>
    </source>
</evidence>
<evidence type="ECO:0000256" key="6">
    <source>
        <dbReference type="ARBA" id="ARBA00023136"/>
    </source>
</evidence>
<feature type="transmembrane region" description="Helical" evidence="7">
    <location>
        <begin position="218"/>
        <end position="242"/>
    </location>
</feature>
<dbReference type="Proteomes" id="UP000029590">
    <property type="component" value="Unassembled WGS sequence"/>
</dbReference>
<keyword evidence="6 7" id="KW-0472">Membrane</keyword>
<feature type="transmembrane region" description="Helical" evidence="7">
    <location>
        <begin position="149"/>
        <end position="169"/>
    </location>
</feature>
<evidence type="ECO:0000256" key="7">
    <source>
        <dbReference type="RuleBase" id="RU363032"/>
    </source>
</evidence>
<organism evidence="9 10">
    <name type="scientific">Burkholderia gladioli</name>
    <name type="common">Pseudomonas marginata</name>
    <name type="synonym">Phytomonas marginata</name>
    <dbReference type="NCBI Taxonomy" id="28095"/>
    <lineage>
        <taxon>Bacteria</taxon>
        <taxon>Pseudomonadati</taxon>
        <taxon>Pseudomonadota</taxon>
        <taxon>Betaproteobacteria</taxon>
        <taxon>Burkholderiales</taxon>
        <taxon>Burkholderiaceae</taxon>
        <taxon>Burkholderia</taxon>
    </lineage>
</organism>
<comment type="caution">
    <text evidence="9">The sequence shown here is derived from an EMBL/GenBank/DDBJ whole genome shotgun (WGS) entry which is preliminary data.</text>
</comment>
<feature type="transmembrane region" description="Helical" evidence="7">
    <location>
        <begin position="175"/>
        <end position="197"/>
    </location>
</feature>
<accession>A0AAW3EWW3</accession>
<dbReference type="GO" id="GO:0055085">
    <property type="term" value="P:transmembrane transport"/>
    <property type="evidence" value="ECO:0007669"/>
    <property type="project" value="InterPro"/>
</dbReference>
<dbReference type="PROSITE" id="PS50928">
    <property type="entry name" value="ABC_TM1"/>
    <property type="match status" value="1"/>
</dbReference>
<feature type="transmembrane region" description="Helical" evidence="7">
    <location>
        <begin position="111"/>
        <end position="137"/>
    </location>
</feature>
<dbReference type="Pfam" id="PF00528">
    <property type="entry name" value="BPD_transp_1"/>
    <property type="match status" value="1"/>
</dbReference>
<dbReference type="Gene3D" id="1.10.3720.10">
    <property type="entry name" value="MetI-like"/>
    <property type="match status" value="1"/>
</dbReference>
<name>A0AAW3EWW3_BURGA</name>
<dbReference type="InterPro" id="IPR000515">
    <property type="entry name" value="MetI-like"/>
</dbReference>
<keyword evidence="5 7" id="KW-1133">Transmembrane helix</keyword>
<dbReference type="EMBL" id="JPGG01000016">
    <property type="protein sequence ID" value="KGC12623.1"/>
    <property type="molecule type" value="Genomic_DNA"/>
</dbReference>
<reference evidence="9 10" key="1">
    <citation type="submission" date="2014-04" db="EMBL/GenBank/DDBJ databases">
        <authorList>
            <person name="Bishop-Lilly K.A."/>
            <person name="Broomall S.M."/>
            <person name="Chain P.S."/>
            <person name="Chertkov O."/>
            <person name="Coyne S.R."/>
            <person name="Daligault H.E."/>
            <person name="Davenport K.W."/>
            <person name="Erkkila T."/>
            <person name="Frey K.G."/>
            <person name="Gibbons H.S."/>
            <person name="Gu W."/>
            <person name="Jaissle J."/>
            <person name="Johnson S.L."/>
            <person name="Koroleva G.I."/>
            <person name="Ladner J.T."/>
            <person name="Lo C.-C."/>
            <person name="Minogue T.D."/>
            <person name="Munk C."/>
            <person name="Palacios G.F."/>
            <person name="Redden C.L."/>
            <person name="Rosenzweig C.N."/>
            <person name="Scholz M.B."/>
            <person name="Teshima H."/>
            <person name="Xu Y."/>
        </authorList>
    </citation>
    <scope>NUCLEOTIDE SEQUENCE [LARGE SCALE GENOMIC DNA]</scope>
    <source>
        <strain evidence="10">gladioli</strain>
    </source>
</reference>
<sequence>MSARMSRLTPSNPRARRLPRLDPHTALGRVARRLAGSPGNAAAVLVLAALVAIALLAPWIAPQNPYDLAQLSVVDARLPPLARGASGHLYLLGSDALGRDMLAAMMYGLRISLGVGLVAGAFAMALGTTLGLCAAYFGRFVDALVMRTVDLLLGFPTILVALMVLAVLGQGVDKVVLALVTVQWAYFARTVRAVAAVERRKEYMEAARCLGLGHRRMLFGHLLPNCLPPVIVIALVQVASAISAEATLSFLGIGLPVTRPSLGLLIANGFQQLLAGNYWISVLPGLLLLALVFSMNVVGDSVREALNPRLRK</sequence>
<keyword evidence="2 7" id="KW-0813">Transport</keyword>
<dbReference type="InterPro" id="IPR025966">
    <property type="entry name" value="OppC_N"/>
</dbReference>
<proteinExistence type="inferred from homology"/>
<dbReference type="InterPro" id="IPR035906">
    <property type="entry name" value="MetI-like_sf"/>
</dbReference>
<evidence type="ECO:0000256" key="3">
    <source>
        <dbReference type="ARBA" id="ARBA00022475"/>
    </source>
</evidence>
<evidence type="ECO:0000313" key="9">
    <source>
        <dbReference type="EMBL" id="KGC12623.1"/>
    </source>
</evidence>
<evidence type="ECO:0000256" key="4">
    <source>
        <dbReference type="ARBA" id="ARBA00022692"/>
    </source>
</evidence>
<protein>
    <submittedName>
        <fullName evidence="9">Binding--dependent transport system inner membrane component family protein</fullName>
    </submittedName>
</protein>